<dbReference type="EMBL" id="VSRR010015972">
    <property type="protein sequence ID" value="MPC58764.1"/>
    <property type="molecule type" value="Genomic_DNA"/>
</dbReference>
<sequence length="87" mass="9827">MFLCCIQWGCGCKTDHRWLSDSVLPAACAWAWRVSIGSHCLSSRESYDPKPPQPRDLHLAAPGRRIQLLDETKRSRSVFFVSCYGGN</sequence>
<comment type="caution">
    <text evidence="1">The sequence shown here is derived from an EMBL/GenBank/DDBJ whole genome shotgun (WGS) entry which is preliminary data.</text>
</comment>
<name>A0A5B7GQ91_PORTR</name>
<evidence type="ECO:0000313" key="2">
    <source>
        <dbReference type="Proteomes" id="UP000324222"/>
    </source>
</evidence>
<proteinExistence type="predicted"/>
<protein>
    <submittedName>
        <fullName evidence="1">Uncharacterized protein</fullName>
    </submittedName>
</protein>
<gene>
    <name evidence="1" type="ORF">E2C01_052773</name>
</gene>
<evidence type="ECO:0000313" key="1">
    <source>
        <dbReference type="EMBL" id="MPC58764.1"/>
    </source>
</evidence>
<organism evidence="1 2">
    <name type="scientific">Portunus trituberculatus</name>
    <name type="common">Swimming crab</name>
    <name type="synonym">Neptunus trituberculatus</name>
    <dbReference type="NCBI Taxonomy" id="210409"/>
    <lineage>
        <taxon>Eukaryota</taxon>
        <taxon>Metazoa</taxon>
        <taxon>Ecdysozoa</taxon>
        <taxon>Arthropoda</taxon>
        <taxon>Crustacea</taxon>
        <taxon>Multicrustacea</taxon>
        <taxon>Malacostraca</taxon>
        <taxon>Eumalacostraca</taxon>
        <taxon>Eucarida</taxon>
        <taxon>Decapoda</taxon>
        <taxon>Pleocyemata</taxon>
        <taxon>Brachyura</taxon>
        <taxon>Eubrachyura</taxon>
        <taxon>Portunoidea</taxon>
        <taxon>Portunidae</taxon>
        <taxon>Portuninae</taxon>
        <taxon>Portunus</taxon>
    </lineage>
</organism>
<keyword evidence="2" id="KW-1185">Reference proteome</keyword>
<reference evidence="1 2" key="1">
    <citation type="submission" date="2019-05" db="EMBL/GenBank/DDBJ databases">
        <title>Another draft genome of Portunus trituberculatus and its Hox gene families provides insights of decapod evolution.</title>
        <authorList>
            <person name="Jeong J.-H."/>
            <person name="Song I."/>
            <person name="Kim S."/>
            <person name="Choi T."/>
            <person name="Kim D."/>
            <person name="Ryu S."/>
            <person name="Kim W."/>
        </authorList>
    </citation>
    <scope>NUCLEOTIDE SEQUENCE [LARGE SCALE GENOMIC DNA]</scope>
    <source>
        <tissue evidence="1">Muscle</tissue>
    </source>
</reference>
<dbReference type="Proteomes" id="UP000324222">
    <property type="component" value="Unassembled WGS sequence"/>
</dbReference>
<dbReference type="AlphaFoldDB" id="A0A5B7GQ91"/>
<accession>A0A5B7GQ91</accession>